<dbReference type="Proteomes" id="UP001148614">
    <property type="component" value="Unassembled WGS sequence"/>
</dbReference>
<dbReference type="GO" id="GO:0008270">
    <property type="term" value="F:zinc ion binding"/>
    <property type="evidence" value="ECO:0007669"/>
    <property type="project" value="InterPro"/>
</dbReference>
<gene>
    <name evidence="8" type="ORF">NPX13_g9382</name>
</gene>
<comment type="cofactor">
    <cofactor evidence="1 5">
        <name>Zn(2+)</name>
        <dbReference type="ChEBI" id="CHEBI:29105"/>
    </cofactor>
</comment>
<protein>
    <recommendedName>
        <fullName evidence="10">Enoyl reductase (ER) domain-containing protein</fullName>
    </recommendedName>
</protein>
<organism evidence="8 9">
    <name type="scientific">Xylaria arbuscula</name>
    <dbReference type="NCBI Taxonomy" id="114810"/>
    <lineage>
        <taxon>Eukaryota</taxon>
        <taxon>Fungi</taxon>
        <taxon>Dikarya</taxon>
        <taxon>Ascomycota</taxon>
        <taxon>Pezizomycotina</taxon>
        <taxon>Sordariomycetes</taxon>
        <taxon>Xylariomycetidae</taxon>
        <taxon>Xylariales</taxon>
        <taxon>Xylariaceae</taxon>
        <taxon>Xylaria</taxon>
    </lineage>
</organism>
<dbReference type="Pfam" id="PF08240">
    <property type="entry name" value="ADH_N"/>
    <property type="match status" value="1"/>
</dbReference>
<evidence type="ECO:0000256" key="4">
    <source>
        <dbReference type="ARBA" id="ARBA00023002"/>
    </source>
</evidence>
<dbReference type="InterPro" id="IPR036291">
    <property type="entry name" value="NAD(P)-bd_dom_sf"/>
</dbReference>
<dbReference type="Pfam" id="PF00107">
    <property type="entry name" value="ADH_zinc_N"/>
    <property type="match status" value="1"/>
</dbReference>
<dbReference type="SUPFAM" id="SSF50129">
    <property type="entry name" value="GroES-like"/>
    <property type="match status" value="1"/>
</dbReference>
<reference evidence="8" key="1">
    <citation type="submission" date="2022-07" db="EMBL/GenBank/DDBJ databases">
        <title>Genome Sequence of Xylaria arbuscula.</title>
        <authorList>
            <person name="Buettner E."/>
        </authorList>
    </citation>
    <scope>NUCLEOTIDE SEQUENCE</scope>
    <source>
        <strain evidence="8">VT107</strain>
    </source>
</reference>
<proteinExistence type="inferred from homology"/>
<dbReference type="InterPro" id="IPR011032">
    <property type="entry name" value="GroES-like_sf"/>
</dbReference>
<dbReference type="VEuPathDB" id="FungiDB:F4678DRAFT_454391"/>
<feature type="domain" description="Alcohol dehydrogenase-like N-terminal" evidence="7">
    <location>
        <begin position="30"/>
        <end position="137"/>
    </location>
</feature>
<evidence type="ECO:0000259" key="6">
    <source>
        <dbReference type="Pfam" id="PF00107"/>
    </source>
</evidence>
<feature type="domain" description="Alcohol dehydrogenase-like C-terminal" evidence="6">
    <location>
        <begin position="187"/>
        <end position="313"/>
    </location>
</feature>
<dbReference type="InterPro" id="IPR002328">
    <property type="entry name" value="ADH_Zn_CS"/>
</dbReference>
<evidence type="ECO:0000256" key="3">
    <source>
        <dbReference type="ARBA" id="ARBA00022833"/>
    </source>
</evidence>
<comment type="caution">
    <text evidence="8">The sequence shown here is derived from an EMBL/GenBank/DDBJ whole genome shotgun (WGS) entry which is preliminary data.</text>
</comment>
<keyword evidence="9" id="KW-1185">Reference proteome</keyword>
<evidence type="ECO:0000256" key="1">
    <source>
        <dbReference type="ARBA" id="ARBA00001947"/>
    </source>
</evidence>
<dbReference type="PANTHER" id="PTHR42813:SF2">
    <property type="entry name" value="DEHYDROGENASE, ZINC-CONTAINING, PUTATIVE (AFU_ORTHOLOGUE AFUA_2G02810)-RELATED"/>
    <property type="match status" value="1"/>
</dbReference>
<evidence type="ECO:0000259" key="7">
    <source>
        <dbReference type="Pfam" id="PF08240"/>
    </source>
</evidence>
<evidence type="ECO:0000256" key="2">
    <source>
        <dbReference type="ARBA" id="ARBA00022723"/>
    </source>
</evidence>
<dbReference type="AlphaFoldDB" id="A0A9W8N6T0"/>
<dbReference type="Gene3D" id="3.90.180.10">
    <property type="entry name" value="Medium-chain alcohol dehydrogenases, catalytic domain"/>
    <property type="match status" value="1"/>
</dbReference>
<evidence type="ECO:0000313" key="8">
    <source>
        <dbReference type="EMBL" id="KAJ3560205.1"/>
    </source>
</evidence>
<dbReference type="CDD" id="cd08284">
    <property type="entry name" value="FDH_like_2"/>
    <property type="match status" value="1"/>
</dbReference>
<sequence>MDRINDIDAVVFHGPFNATIEKKPVRQIQGPEDVILKVMYTALCGSELHVFRGNQTSDTGFIMGHEFTGTIHQVGSAVKTVQLGDCVVCPFTVSCGTCFYCENGISSRCKKGMLFGSLGLDGSQAEYVRVPYADGTVLKTPADVNPVAVVLMADIFPTGFFAARNAFRNLSESQISKSVVVVLGCGPVGLCALLNAVEYHPKHLLAVDMVEYRLNTAKSFRAEPWNLSIDSKRIFTRVKALTDGRGADLVIEVVGNSAALRTAFDLLRPSGTISSVGVHNSESSQEAYAKNLNIQMGRCPARSIFPQALQIFKKKTQEQLSVLNDTVVPLSRAGEYYELFEKSKVQKVVFKV</sequence>
<dbReference type="GO" id="GO:0016491">
    <property type="term" value="F:oxidoreductase activity"/>
    <property type="evidence" value="ECO:0007669"/>
    <property type="project" value="UniProtKB-KW"/>
</dbReference>
<dbReference type="PROSITE" id="PS00059">
    <property type="entry name" value="ADH_ZINC"/>
    <property type="match status" value="1"/>
</dbReference>
<keyword evidence="4" id="KW-0560">Oxidoreductase</keyword>
<dbReference type="Gene3D" id="3.40.50.720">
    <property type="entry name" value="NAD(P)-binding Rossmann-like Domain"/>
    <property type="match status" value="1"/>
</dbReference>
<dbReference type="EMBL" id="JANPWZ010002291">
    <property type="protein sequence ID" value="KAJ3560205.1"/>
    <property type="molecule type" value="Genomic_DNA"/>
</dbReference>
<dbReference type="PANTHER" id="PTHR42813">
    <property type="entry name" value="ZINC-TYPE ALCOHOL DEHYDROGENASE-LIKE"/>
    <property type="match status" value="1"/>
</dbReference>
<dbReference type="InterPro" id="IPR013149">
    <property type="entry name" value="ADH-like_C"/>
</dbReference>
<keyword evidence="2 5" id="KW-0479">Metal-binding</keyword>
<evidence type="ECO:0000313" key="9">
    <source>
        <dbReference type="Proteomes" id="UP001148614"/>
    </source>
</evidence>
<name>A0A9W8N6T0_9PEZI</name>
<comment type="similarity">
    <text evidence="5">Belongs to the zinc-containing alcohol dehydrogenase family.</text>
</comment>
<accession>A0A9W8N6T0</accession>
<evidence type="ECO:0008006" key="10">
    <source>
        <dbReference type="Google" id="ProtNLM"/>
    </source>
</evidence>
<evidence type="ECO:0000256" key="5">
    <source>
        <dbReference type="RuleBase" id="RU361277"/>
    </source>
</evidence>
<dbReference type="SUPFAM" id="SSF51735">
    <property type="entry name" value="NAD(P)-binding Rossmann-fold domains"/>
    <property type="match status" value="1"/>
</dbReference>
<keyword evidence="3 5" id="KW-0862">Zinc</keyword>
<dbReference type="InterPro" id="IPR013154">
    <property type="entry name" value="ADH-like_N"/>
</dbReference>